<dbReference type="InterPro" id="IPR002110">
    <property type="entry name" value="Ankyrin_rpt"/>
</dbReference>
<name>A0ABP9XU69_9FUNG</name>
<comment type="caution">
    <text evidence="5">The sequence shown here is derived from an EMBL/GenBank/DDBJ whole genome shotgun (WGS) entry which is preliminary data.</text>
</comment>
<evidence type="ECO:0000256" key="3">
    <source>
        <dbReference type="PROSITE-ProRule" id="PRU00023"/>
    </source>
</evidence>
<dbReference type="Gene3D" id="1.25.40.20">
    <property type="entry name" value="Ankyrin repeat-containing domain"/>
    <property type="match status" value="1"/>
</dbReference>
<dbReference type="SMART" id="SM00248">
    <property type="entry name" value="ANK"/>
    <property type="match status" value="6"/>
</dbReference>
<dbReference type="EMBL" id="BAABUJ010000009">
    <property type="protein sequence ID" value="GAA5797943.1"/>
    <property type="molecule type" value="Genomic_DNA"/>
</dbReference>
<dbReference type="Pfam" id="PF12796">
    <property type="entry name" value="Ank_2"/>
    <property type="match status" value="2"/>
</dbReference>
<proteinExistence type="predicted"/>
<evidence type="ECO:0000313" key="5">
    <source>
        <dbReference type="EMBL" id="GAA5797943.1"/>
    </source>
</evidence>
<feature type="compositionally biased region" description="Low complexity" evidence="4">
    <location>
        <begin position="454"/>
        <end position="472"/>
    </location>
</feature>
<dbReference type="SUPFAM" id="SSF48403">
    <property type="entry name" value="Ankyrin repeat"/>
    <property type="match status" value="1"/>
</dbReference>
<evidence type="ECO:0000256" key="1">
    <source>
        <dbReference type="ARBA" id="ARBA00022737"/>
    </source>
</evidence>
<evidence type="ECO:0000256" key="4">
    <source>
        <dbReference type="SAM" id="MobiDB-lite"/>
    </source>
</evidence>
<feature type="repeat" description="ANK" evidence="3">
    <location>
        <begin position="379"/>
        <end position="400"/>
    </location>
</feature>
<dbReference type="PROSITE" id="PS50297">
    <property type="entry name" value="ANK_REP_REGION"/>
    <property type="match status" value="2"/>
</dbReference>
<evidence type="ECO:0000313" key="6">
    <source>
        <dbReference type="Proteomes" id="UP001476247"/>
    </source>
</evidence>
<sequence length="498" mass="55339">MNHQTHYQVLPLPSLPFIKSRKYNIETEQLQTIINDLDCKELQEKIQCAMDKIIVTWSDKHDTLVDTLNKLEKTKCKLQHQLLIQSQQLDKSIQQIQLYKSRHDKQRKSISSNRTISSCSTRSSGSIVLRSSILMDGDDDNNDDNEDEFDLQSVMSDSDSFTLPNSPNINTPVLSPILSVTNNENTLLKYACGDGFWNTIARGKANKAEVDNLISNYFRRGGNPNVAKNSDTVKSVKEGYGLIHAVIAVKNTSALHRVLNAGANLEVYPLTINVQDKLTPLLLAAKLGYMNGVKLLIERGGIELLNQTGPYGETCLHAAVQSGSEQVVQYILELNQSLLKETDKNGATCLHYACITGKPRLITLFIKEHKAQTDPKDNKGETPLHYAVRNRKLKVVTKLVGELGVYPNPYILKQVPTPLDLAKSGGLKTIVEYLRKLGAKTTKEMEKRTTTIHSSNSSTFSGESSASGESITTGPSVIGVRKYLHTKTSQILRNTFDL</sequence>
<keyword evidence="6" id="KW-1185">Reference proteome</keyword>
<feature type="repeat" description="ANK" evidence="3">
    <location>
        <begin position="311"/>
        <end position="343"/>
    </location>
</feature>
<feature type="region of interest" description="Disordered" evidence="4">
    <location>
        <begin position="444"/>
        <end position="472"/>
    </location>
</feature>
<reference evidence="5 6" key="1">
    <citation type="submission" date="2024-04" db="EMBL/GenBank/DDBJ databases">
        <title>genome sequences of Mucor flavus KT1a and Helicostylum pulchrum KT1b strains isolation_sourced from the surface of a dry-aged beef.</title>
        <authorList>
            <person name="Toyotome T."/>
            <person name="Hosono M."/>
            <person name="Torimaru M."/>
            <person name="Fukuda K."/>
            <person name="Mikami N."/>
        </authorList>
    </citation>
    <scope>NUCLEOTIDE SEQUENCE [LARGE SCALE GENOMIC DNA]</scope>
    <source>
        <strain evidence="5 6">KT1b</strain>
    </source>
</reference>
<keyword evidence="1" id="KW-0677">Repeat</keyword>
<gene>
    <name evidence="5" type="ORF">HPULCUR_003341</name>
</gene>
<dbReference type="InterPro" id="IPR036770">
    <property type="entry name" value="Ankyrin_rpt-contain_sf"/>
</dbReference>
<keyword evidence="2 3" id="KW-0040">ANK repeat</keyword>
<evidence type="ECO:0000256" key="2">
    <source>
        <dbReference type="ARBA" id="ARBA00023043"/>
    </source>
</evidence>
<protein>
    <recommendedName>
        <fullName evidence="7">Ankyrin repeat protein</fullName>
    </recommendedName>
</protein>
<evidence type="ECO:0008006" key="7">
    <source>
        <dbReference type="Google" id="ProtNLM"/>
    </source>
</evidence>
<dbReference type="PANTHER" id="PTHR24198">
    <property type="entry name" value="ANKYRIN REPEAT AND PROTEIN KINASE DOMAIN-CONTAINING PROTEIN"/>
    <property type="match status" value="1"/>
</dbReference>
<organism evidence="5 6">
    <name type="scientific">Helicostylum pulchrum</name>
    <dbReference type="NCBI Taxonomy" id="562976"/>
    <lineage>
        <taxon>Eukaryota</taxon>
        <taxon>Fungi</taxon>
        <taxon>Fungi incertae sedis</taxon>
        <taxon>Mucoromycota</taxon>
        <taxon>Mucoromycotina</taxon>
        <taxon>Mucoromycetes</taxon>
        <taxon>Mucorales</taxon>
        <taxon>Mucorineae</taxon>
        <taxon>Mucoraceae</taxon>
        <taxon>Helicostylum</taxon>
    </lineage>
</organism>
<dbReference type="PANTHER" id="PTHR24198:SF188">
    <property type="entry name" value="ANKYRIN REPEAT DOMAIN 55"/>
    <property type="match status" value="1"/>
</dbReference>
<dbReference type="Proteomes" id="UP001476247">
    <property type="component" value="Unassembled WGS sequence"/>
</dbReference>
<dbReference type="PROSITE" id="PS50088">
    <property type="entry name" value="ANK_REPEAT"/>
    <property type="match status" value="2"/>
</dbReference>
<accession>A0ABP9XU69</accession>